<proteinExistence type="predicted"/>
<dbReference type="Pfam" id="PF20346">
    <property type="entry name" value="DUF6641"/>
    <property type="match status" value="1"/>
</dbReference>
<reference evidence="1 2" key="1">
    <citation type="journal article" date="2017" name="Antonie Van Leeuwenhoek">
        <title>Rhizobium rhizosphaerae sp. nov., a novel species isolated from rice rhizosphere.</title>
        <authorList>
            <person name="Zhao J.J."/>
            <person name="Zhang J."/>
            <person name="Zhang R.J."/>
            <person name="Zhang C.W."/>
            <person name="Yin H.Q."/>
            <person name="Zhang X.X."/>
        </authorList>
    </citation>
    <scope>NUCLEOTIDE SEQUENCE [LARGE SCALE GENOMIC DNA]</scope>
    <source>
        <strain evidence="1 2">E3</strain>
    </source>
</reference>
<evidence type="ECO:0000313" key="2">
    <source>
        <dbReference type="Proteomes" id="UP000006334"/>
    </source>
</evidence>
<evidence type="ECO:0000313" key="1">
    <source>
        <dbReference type="EMBL" id="GAC13747.1"/>
    </source>
</evidence>
<sequence length="144" mass="16543">MTTSVLSSLKVIARPKIEPKPPVLGKRLKLIEKLEQQKEMAVCMIENRRFEAFRDKKVKNPETGEVTVQRRPTTVRPWYYESDDHYYLEVKVNNKPIELQKGKPSIDIGDKAKLPEVIDTIIKATESGELDEFLLKPAVPKKAK</sequence>
<dbReference type="EMBL" id="BAEN01000022">
    <property type="protein sequence ID" value="GAC13747.1"/>
    <property type="molecule type" value="Genomic_DNA"/>
</dbReference>
<accession>K6Y690</accession>
<dbReference type="STRING" id="1127673.GLIP_1105"/>
<organism evidence="1 2">
    <name type="scientific">Aliiglaciecola lipolytica E3</name>
    <dbReference type="NCBI Taxonomy" id="1127673"/>
    <lineage>
        <taxon>Bacteria</taxon>
        <taxon>Pseudomonadati</taxon>
        <taxon>Pseudomonadota</taxon>
        <taxon>Gammaproteobacteria</taxon>
        <taxon>Alteromonadales</taxon>
        <taxon>Alteromonadaceae</taxon>
        <taxon>Aliiglaciecola</taxon>
    </lineage>
</organism>
<dbReference type="AlphaFoldDB" id="K6Y690"/>
<comment type="caution">
    <text evidence="1">The sequence shown here is derived from an EMBL/GenBank/DDBJ whole genome shotgun (WGS) entry which is preliminary data.</text>
</comment>
<gene>
    <name evidence="1" type="ORF">GLIP_1105</name>
</gene>
<dbReference type="Proteomes" id="UP000006334">
    <property type="component" value="Unassembled WGS sequence"/>
</dbReference>
<dbReference type="RefSeq" id="WP_008843564.1">
    <property type="nucleotide sequence ID" value="NZ_BAEN01000022.1"/>
</dbReference>
<keyword evidence="2" id="KW-1185">Reference proteome</keyword>
<dbReference type="OrthoDB" id="6167888at2"/>
<dbReference type="eggNOG" id="ENOG502ZBY6">
    <property type="taxonomic scope" value="Bacteria"/>
</dbReference>
<dbReference type="InterPro" id="IPR046581">
    <property type="entry name" value="DUF6641"/>
</dbReference>
<name>K6Y690_9ALTE</name>
<protein>
    <submittedName>
        <fullName evidence="1">Uncharacterized protein</fullName>
    </submittedName>
</protein>